<dbReference type="GeneID" id="29001717"/>
<evidence type="ECO:0000313" key="4">
    <source>
        <dbReference type="Proteomes" id="UP000077315"/>
    </source>
</evidence>
<gene>
    <name evidence="3" type="ORF">PHYBLDRAFT_61496</name>
</gene>
<dbReference type="Proteomes" id="UP000077315">
    <property type="component" value="Unassembled WGS sequence"/>
</dbReference>
<proteinExistence type="predicted"/>
<dbReference type="VEuPathDB" id="FungiDB:PHYBLDRAFT_61496"/>
<evidence type="ECO:0000259" key="2">
    <source>
        <dbReference type="PROSITE" id="PS50181"/>
    </source>
</evidence>
<dbReference type="RefSeq" id="XP_018298485.1">
    <property type="nucleotide sequence ID" value="XM_018440811.1"/>
</dbReference>
<sequence length="427" mass="48479">MLTRLPNELLDVVLGRLEYDDLDTLSTLESLRPIVQHHLNQHFHYHCTIASLLRSFESLGVDERRDHEMRSGLAMELLQFICHIVENHEQQNRQTTFTDLLDTLQKLVTRRILSPDLQVGLEQDYASLCLEVRRTYMHTPAIRVLHDYKYRRRSTKYPLAPFLPRDYAWLWRAQCAKVSELLKTNDYRAWASTREVHVRFAHFFGCLFEVTSLYLESNISGTFEECVGEALVSGNVESLLVLCVAAEKPVDVDDMCMMVTQAGEEFWSYLDTVNVLFPHAEPATTTMTTVTAEINTNTVITGATPGVTPGDASREEELMAGGSLLVPAIVSAAAALSAISAAEQAAAARARARARARTRTRARVITRETQPQSLHEPLEPLEPLEPHEPHEPLPDWMIADRYKVTADARLRLKLMNGLFNKGWHWFN</sequence>
<evidence type="ECO:0000313" key="3">
    <source>
        <dbReference type="EMBL" id="OAD80445.1"/>
    </source>
</evidence>
<dbReference type="EMBL" id="KV440971">
    <property type="protein sequence ID" value="OAD80445.1"/>
    <property type="molecule type" value="Genomic_DNA"/>
</dbReference>
<protein>
    <recommendedName>
        <fullName evidence="2">F-box domain-containing protein</fullName>
    </recommendedName>
</protein>
<dbReference type="PROSITE" id="PS50181">
    <property type="entry name" value="FBOX"/>
    <property type="match status" value="1"/>
</dbReference>
<feature type="region of interest" description="Disordered" evidence="1">
    <location>
        <begin position="365"/>
        <end position="392"/>
    </location>
</feature>
<name>A0A162YG03_PHYB8</name>
<keyword evidence="4" id="KW-1185">Reference proteome</keyword>
<dbReference type="InParanoid" id="A0A162YG03"/>
<dbReference type="InterPro" id="IPR001810">
    <property type="entry name" value="F-box_dom"/>
</dbReference>
<organism evidence="3 4">
    <name type="scientific">Phycomyces blakesleeanus (strain ATCC 8743b / DSM 1359 / FGSC 10004 / NBRC 33097 / NRRL 1555)</name>
    <dbReference type="NCBI Taxonomy" id="763407"/>
    <lineage>
        <taxon>Eukaryota</taxon>
        <taxon>Fungi</taxon>
        <taxon>Fungi incertae sedis</taxon>
        <taxon>Mucoromycota</taxon>
        <taxon>Mucoromycotina</taxon>
        <taxon>Mucoromycetes</taxon>
        <taxon>Mucorales</taxon>
        <taxon>Phycomycetaceae</taxon>
        <taxon>Phycomyces</taxon>
    </lineage>
</organism>
<feature type="domain" description="F-box" evidence="2">
    <location>
        <begin position="1"/>
        <end position="26"/>
    </location>
</feature>
<accession>A0A162YG03</accession>
<dbReference type="AlphaFoldDB" id="A0A162YG03"/>
<dbReference type="OrthoDB" id="2284562at2759"/>
<reference evidence="4" key="1">
    <citation type="submission" date="2015-06" db="EMBL/GenBank/DDBJ databases">
        <title>Expansion of signal transduction pathways in fungi by whole-genome duplication.</title>
        <authorList>
            <consortium name="DOE Joint Genome Institute"/>
            <person name="Corrochano L.M."/>
            <person name="Kuo A."/>
            <person name="Marcet-Houben M."/>
            <person name="Polaino S."/>
            <person name="Salamov A."/>
            <person name="Villalobos J.M."/>
            <person name="Alvarez M.I."/>
            <person name="Avalos J."/>
            <person name="Benito E.P."/>
            <person name="Benoit I."/>
            <person name="Burger G."/>
            <person name="Camino L.P."/>
            <person name="Canovas D."/>
            <person name="Cerda-Olmedo E."/>
            <person name="Cheng J.-F."/>
            <person name="Dominguez A."/>
            <person name="Elias M."/>
            <person name="Eslava A.P."/>
            <person name="Glaser F."/>
            <person name="Grimwood J."/>
            <person name="Gutierrez G."/>
            <person name="Heitman J."/>
            <person name="Henrissat B."/>
            <person name="Iturriaga E.A."/>
            <person name="Lang B.F."/>
            <person name="Lavin J.L."/>
            <person name="Lee S."/>
            <person name="Li W."/>
            <person name="Lindquist E."/>
            <person name="Lopez-Garcia S."/>
            <person name="Luque E.M."/>
            <person name="Marcos A.T."/>
            <person name="Martin J."/>
            <person name="McCluskey K."/>
            <person name="Medina H.R."/>
            <person name="Miralles-Duran A."/>
            <person name="Miyazaki A."/>
            <person name="Munoz-Torres E."/>
            <person name="Oguiza J.A."/>
            <person name="Ohm R."/>
            <person name="Olmedo M."/>
            <person name="Orejas M."/>
            <person name="Ortiz-Castellanos L."/>
            <person name="Pisabarro A.G."/>
            <person name="Rodriguez-Romero J."/>
            <person name="Ruiz-Herrera J."/>
            <person name="Ruiz-Vazquez R."/>
            <person name="Sanz C."/>
            <person name="Schackwitz W."/>
            <person name="Schmutz J."/>
            <person name="Shahriari M."/>
            <person name="Shelest E."/>
            <person name="Silva-Franco F."/>
            <person name="Soanes D."/>
            <person name="Syed K."/>
            <person name="Tagua V.G."/>
            <person name="Talbot N.J."/>
            <person name="Thon M."/>
            <person name="De vries R.P."/>
            <person name="Wiebenga A."/>
            <person name="Yadav J.S."/>
            <person name="Braun E.L."/>
            <person name="Baker S."/>
            <person name="Garre V."/>
            <person name="Horwitz B."/>
            <person name="Torres-Martinez S."/>
            <person name="Idnurm A."/>
            <person name="Herrera-Estrella A."/>
            <person name="Gabaldon T."/>
            <person name="Grigoriev I.V."/>
        </authorList>
    </citation>
    <scope>NUCLEOTIDE SEQUENCE [LARGE SCALE GENOMIC DNA]</scope>
    <source>
        <strain evidence="4">NRRL 1555(-)</strain>
    </source>
</reference>
<evidence type="ECO:0000256" key="1">
    <source>
        <dbReference type="SAM" id="MobiDB-lite"/>
    </source>
</evidence>